<evidence type="ECO:0000256" key="1">
    <source>
        <dbReference type="PROSITE-ProRule" id="PRU00023"/>
    </source>
</evidence>
<dbReference type="InterPro" id="IPR002110">
    <property type="entry name" value="Ankyrin_rpt"/>
</dbReference>
<dbReference type="AlphaFoldDB" id="A0AAD9UKJ9"/>
<dbReference type="SUPFAM" id="SSF48403">
    <property type="entry name" value="Ankyrin repeat"/>
    <property type="match status" value="1"/>
</dbReference>
<feature type="domain" description="SIPAR" evidence="3">
    <location>
        <begin position="134"/>
        <end position="291"/>
    </location>
</feature>
<keyword evidence="5" id="KW-1185">Reference proteome</keyword>
<organism evidence="4 5">
    <name type="scientific">Ridgeia piscesae</name>
    <name type="common">Tubeworm</name>
    <dbReference type="NCBI Taxonomy" id="27915"/>
    <lineage>
        <taxon>Eukaryota</taxon>
        <taxon>Metazoa</taxon>
        <taxon>Spiralia</taxon>
        <taxon>Lophotrochozoa</taxon>
        <taxon>Annelida</taxon>
        <taxon>Polychaeta</taxon>
        <taxon>Sedentaria</taxon>
        <taxon>Canalipalpata</taxon>
        <taxon>Sabellida</taxon>
        <taxon>Siboglinidae</taxon>
        <taxon>Ridgeia</taxon>
    </lineage>
</organism>
<dbReference type="Proteomes" id="UP001209878">
    <property type="component" value="Unassembled WGS sequence"/>
</dbReference>
<keyword evidence="1" id="KW-0040">ANK repeat</keyword>
<dbReference type="EMBL" id="JAODUO010000026">
    <property type="protein sequence ID" value="KAK2192657.1"/>
    <property type="molecule type" value="Genomic_DNA"/>
</dbReference>
<dbReference type="PANTHER" id="PTHR31980">
    <property type="entry name" value="PROTEIN FAM220A"/>
    <property type="match status" value="1"/>
</dbReference>
<dbReference type="PANTHER" id="PTHR31980:SF1">
    <property type="entry name" value="PROTEIN FAM220A"/>
    <property type="match status" value="1"/>
</dbReference>
<dbReference type="PROSITE" id="PS50297">
    <property type="entry name" value="ANK_REP_REGION"/>
    <property type="match status" value="2"/>
</dbReference>
<evidence type="ECO:0000313" key="5">
    <source>
        <dbReference type="Proteomes" id="UP001209878"/>
    </source>
</evidence>
<feature type="repeat" description="ANK" evidence="1">
    <location>
        <begin position="396"/>
        <end position="418"/>
    </location>
</feature>
<dbReference type="InterPro" id="IPR029155">
    <property type="entry name" value="SIPAR"/>
</dbReference>
<dbReference type="SMART" id="SM00248">
    <property type="entry name" value="ANK"/>
    <property type="match status" value="4"/>
</dbReference>
<evidence type="ECO:0000256" key="2">
    <source>
        <dbReference type="SAM" id="MobiDB-lite"/>
    </source>
</evidence>
<dbReference type="Pfam" id="PF15487">
    <property type="entry name" value="FAM220"/>
    <property type="match status" value="1"/>
</dbReference>
<feature type="compositionally biased region" description="Basic residues" evidence="2">
    <location>
        <begin position="81"/>
        <end position="93"/>
    </location>
</feature>
<dbReference type="Gene3D" id="1.25.40.20">
    <property type="entry name" value="Ankyrin repeat-containing domain"/>
    <property type="match status" value="1"/>
</dbReference>
<dbReference type="InterPro" id="IPR036770">
    <property type="entry name" value="Ankyrin_rpt-contain_sf"/>
</dbReference>
<dbReference type="InterPro" id="IPR040355">
    <property type="entry name" value="FAM220A"/>
</dbReference>
<feature type="repeat" description="ANK" evidence="1">
    <location>
        <begin position="432"/>
        <end position="458"/>
    </location>
</feature>
<accession>A0AAD9UKJ9</accession>
<proteinExistence type="predicted"/>
<dbReference type="Pfam" id="PF12796">
    <property type="entry name" value="Ank_2"/>
    <property type="match status" value="1"/>
</dbReference>
<name>A0AAD9UKJ9_RIDPI</name>
<evidence type="ECO:0000259" key="3">
    <source>
        <dbReference type="Pfam" id="PF15487"/>
    </source>
</evidence>
<protein>
    <recommendedName>
        <fullName evidence="3">SIPAR domain-containing protein</fullName>
    </recommendedName>
</protein>
<reference evidence="4" key="1">
    <citation type="journal article" date="2023" name="Mol. Biol. Evol.">
        <title>Third-Generation Sequencing Reveals the Adaptive Role of the Epigenome in Three Deep-Sea Polychaetes.</title>
        <authorList>
            <person name="Perez M."/>
            <person name="Aroh O."/>
            <person name="Sun Y."/>
            <person name="Lan Y."/>
            <person name="Juniper S.K."/>
            <person name="Young C.R."/>
            <person name="Angers B."/>
            <person name="Qian P.Y."/>
        </authorList>
    </citation>
    <scope>NUCLEOTIDE SEQUENCE</scope>
    <source>
        <strain evidence="4">R07B-5</strain>
    </source>
</reference>
<sequence length="490" mass="54517">MTRVSHTQHILGHIMAAAAAVAKVLLRPCHSSTNFDQKSPDSGFGTNGHSQSPILEGAISGVGLNTPLPDISTVNLPRSAAARKRRRRKKKSKNPWQDDEEPSPGDTKSTMLSMSIRRPLTPLGNIRTNPTTGKEGDFDDLLTYLDATLVSQWLAEANKQVTDIATWCYKGDNFVQFAHFWLSDFTAEKQQEIFQLEYSIVLDHLTVAFAAGREAGKVKHRDIIHFLLAVLKEYPTKLLASVGAYMFLDYLDVLSSERRDTYRRLLANVRCSTQVKQYAQWTLAIRSFALVSMWHAVLNFYRSLLSDTSALTRVLPVPMAVISKTDPYPQRMYHAIRNGFVDVVKYLLDTGKVSVQYRDDCSRTLAFIAVVHNQPLVLQHLLQMTPQPDVNESAKTGNTPLHSAANSGSVSVTRVLLEVKDIQVNVTNPQCEDATPLHLAVMHGYKDVVELLLAAGADHMVKMGELTANDIARDFGHDDILALLPRTDNS</sequence>
<gene>
    <name evidence="4" type="ORF">NP493_27g07028</name>
</gene>
<comment type="caution">
    <text evidence="4">The sequence shown here is derived from an EMBL/GenBank/DDBJ whole genome shotgun (WGS) entry which is preliminary data.</text>
</comment>
<dbReference type="PROSITE" id="PS50088">
    <property type="entry name" value="ANK_REPEAT"/>
    <property type="match status" value="2"/>
</dbReference>
<dbReference type="PRINTS" id="PR01415">
    <property type="entry name" value="ANKYRIN"/>
</dbReference>
<evidence type="ECO:0000313" key="4">
    <source>
        <dbReference type="EMBL" id="KAK2192657.1"/>
    </source>
</evidence>
<feature type="region of interest" description="Disordered" evidence="2">
    <location>
        <begin position="66"/>
        <end position="114"/>
    </location>
</feature>